<name>A0ABM6CR47_9BORD</name>
<organism evidence="2 3">
    <name type="scientific">Bordetella bronchialis</name>
    <dbReference type="NCBI Taxonomy" id="463025"/>
    <lineage>
        <taxon>Bacteria</taxon>
        <taxon>Pseudomonadati</taxon>
        <taxon>Pseudomonadota</taxon>
        <taxon>Betaproteobacteria</taxon>
        <taxon>Burkholderiales</taxon>
        <taxon>Alcaligenaceae</taxon>
        <taxon>Bordetella</taxon>
    </lineage>
</organism>
<dbReference type="RefSeq" id="WP_066347519.1">
    <property type="nucleotide sequence ID" value="NZ_CBCSFJ010000005.1"/>
</dbReference>
<dbReference type="Pfam" id="PF08861">
    <property type="entry name" value="DUF1828"/>
    <property type="match status" value="1"/>
</dbReference>
<keyword evidence="3" id="KW-1185">Reference proteome</keyword>
<evidence type="ECO:0000313" key="3">
    <source>
        <dbReference type="Proteomes" id="UP000091897"/>
    </source>
</evidence>
<evidence type="ECO:0000259" key="1">
    <source>
        <dbReference type="Pfam" id="PF08861"/>
    </source>
</evidence>
<protein>
    <recommendedName>
        <fullName evidence="1">DUF1828 domain-containing protein</fullName>
    </recommendedName>
</protein>
<gene>
    <name evidence="2" type="ORF">BAU06_09235</name>
</gene>
<sequence>MICDQLQSLLGFDCHPLNEAGSVAVISTPFTFDDGDGVPVFVETVPGHVRFFDDGEVLMHLLGRGLGLDGPRKTRFLKTIAAAHGAILNDFGEVEVWGTPGQASTAFAKYMATMLEIVGWEREQRGTSTDATLLVEEVAMYLRAWKKDSVISETPEYMGISGHTYRLDFQVDDQGVVAISPHPLSVSTAIKKLLDIVSAPVNEGVRLQVVLDDRKQPDEAKSEAAVLNAVADVLMMSRLEALAGAVVSTN</sequence>
<feature type="domain" description="DUF1828" evidence="1">
    <location>
        <begin position="28"/>
        <end position="117"/>
    </location>
</feature>
<evidence type="ECO:0000313" key="2">
    <source>
        <dbReference type="EMBL" id="ANN66453.1"/>
    </source>
</evidence>
<dbReference type="EMBL" id="CP016170">
    <property type="protein sequence ID" value="ANN66453.1"/>
    <property type="molecule type" value="Genomic_DNA"/>
</dbReference>
<accession>A0ABM6CR47</accession>
<dbReference type="InterPro" id="IPR014960">
    <property type="entry name" value="DUF1828"/>
</dbReference>
<dbReference type="Proteomes" id="UP000091897">
    <property type="component" value="Chromosome"/>
</dbReference>
<reference evidence="2 3" key="1">
    <citation type="submission" date="2016-06" db="EMBL/GenBank/DDBJ databases">
        <title>Complete genome sequences of Bordetella bronchialis and Bordetella flabilis.</title>
        <authorList>
            <person name="LiPuma J.J."/>
            <person name="Spilker T."/>
        </authorList>
    </citation>
    <scope>NUCLEOTIDE SEQUENCE [LARGE SCALE GENOMIC DNA]</scope>
    <source>
        <strain evidence="2 3">AU3182</strain>
    </source>
</reference>
<proteinExistence type="predicted"/>